<sequence length="602" mass="67682">MAMRSEYCGLVTEALMGQTVTLCGWVNRRRDHGGVIFIDLRDREGYVQVVCDPDRAEMFKTAEGVRNEFCVQVKGLVRARPAGTTNDKLKSGQIEVLCHELNVLNASVTPPFQLDDDNLSETVRLTNRVLDLRRPVMQRNMMLRYKTAIQVRNFLDKQGFIDIETPMLGKSTPEGARDYLVPSRVHDGEFFALPQSPQLYKQMLMVAGYDRYYQITKCFRDEDLRADRQPEFTQIDCETSFLNEEEIRAIFQTMIKEVFQTQLNVDLGEFPIMTYQDAAFRFGSDKPDLRVKLEFTELTDCMGDVDFKVFSTPATTKGGRVVALRVPGGAAISRGEIDGYTEFVKIYGAKGLAWIKVNEVAKGRDGLQSPIVKNLHDAAIAEILKRTGAQDGDLLFFGADKEKIVNDSIGALRLKVGHSEFGKKNGLFEDKWAPLWVVDFPMFEYDEENDRWAAVHHPFTSPKDGHEDLMDTDPGKCIAKAYDMVLNGWELGGGSVRIHRADVQAKVFAALNITPEDQRAKFGYLLDALQYGAPPHGGLAFGLDRLITLMTGSDSIRDVIAFPKTQRAQDLLTQAPSPVDEKQLRELHIKLRNVAVTTTTAE</sequence>
<dbReference type="GO" id="GO:0005524">
    <property type="term" value="F:ATP binding"/>
    <property type="evidence" value="ECO:0007669"/>
    <property type="project" value="UniProtKB-UniRule"/>
</dbReference>
<dbReference type="SUPFAM" id="SSF55681">
    <property type="entry name" value="Class II aaRS and biotin synthetases"/>
    <property type="match status" value="1"/>
</dbReference>
<feature type="domain" description="Aminoacyl-transfer RNA synthetases class-II family profile" evidence="8">
    <location>
        <begin position="151"/>
        <end position="563"/>
    </location>
</feature>
<dbReference type="Gene3D" id="3.30.1360.30">
    <property type="entry name" value="GAD-like domain"/>
    <property type="match status" value="1"/>
</dbReference>
<feature type="binding site" evidence="7">
    <location>
        <begin position="220"/>
        <end position="222"/>
    </location>
    <ligand>
        <name>ATP</name>
        <dbReference type="ChEBI" id="CHEBI:30616"/>
    </ligand>
</feature>
<dbReference type="CDD" id="cd04317">
    <property type="entry name" value="EcAspRS_like_N"/>
    <property type="match status" value="1"/>
</dbReference>
<dbReference type="GO" id="GO:0050560">
    <property type="term" value="F:aspartate-tRNA(Asn) ligase activity"/>
    <property type="evidence" value="ECO:0007669"/>
    <property type="project" value="UniProtKB-EC"/>
</dbReference>
<dbReference type="Pfam" id="PF02938">
    <property type="entry name" value="GAD"/>
    <property type="match status" value="1"/>
</dbReference>
<comment type="subcellular location">
    <subcellularLocation>
        <location evidence="7">Cytoplasm</location>
    </subcellularLocation>
</comment>
<dbReference type="OrthoDB" id="9802326at2"/>
<dbReference type="InterPro" id="IPR045864">
    <property type="entry name" value="aa-tRNA-synth_II/BPL/LPL"/>
</dbReference>
<feature type="binding site" evidence="7">
    <location>
        <position position="490"/>
    </location>
    <ligand>
        <name>ATP</name>
        <dbReference type="ChEBI" id="CHEBI:30616"/>
    </ligand>
</feature>
<dbReference type="PROSITE" id="PS50862">
    <property type="entry name" value="AA_TRNA_LIGASE_II"/>
    <property type="match status" value="1"/>
</dbReference>
<dbReference type="STRING" id="1219032.GCA_001515545_03466"/>
<keyword evidence="2 7" id="KW-0436">Ligase</keyword>
<keyword evidence="4 7" id="KW-0067">ATP-binding</keyword>
<dbReference type="EMBL" id="PDEA01000001">
    <property type="protein sequence ID" value="PEH88336.1"/>
    <property type="molecule type" value="Genomic_DNA"/>
</dbReference>
<comment type="subunit">
    <text evidence="7">Homodimer.</text>
</comment>
<dbReference type="PRINTS" id="PR01042">
    <property type="entry name" value="TRNASYNTHASP"/>
</dbReference>
<dbReference type="RefSeq" id="WP_066540609.1">
    <property type="nucleotide sequence ID" value="NZ_DALZQJ010000005.1"/>
</dbReference>
<name>A0A2A7UT13_COMTR</name>
<dbReference type="SUPFAM" id="SSF55261">
    <property type="entry name" value="GAD domain-like"/>
    <property type="match status" value="1"/>
</dbReference>
<dbReference type="PANTHER" id="PTHR22594">
    <property type="entry name" value="ASPARTYL/LYSYL-TRNA SYNTHETASE"/>
    <property type="match status" value="1"/>
</dbReference>
<feature type="binding site" evidence="7">
    <location>
        <position position="174"/>
    </location>
    <ligand>
        <name>L-aspartate</name>
        <dbReference type="ChEBI" id="CHEBI:29991"/>
    </ligand>
</feature>
<comment type="function">
    <text evidence="7">Aspartyl-tRNA synthetase with relaxed tRNA specificity since it is able to aspartylate not only its cognate tRNA(Asp) but also tRNA(Asn). Reaction proceeds in two steps: L-aspartate is first activated by ATP to form Asp-AMP and then transferred to the acceptor end of tRNA(Asp/Asn).</text>
</comment>
<dbReference type="Pfam" id="PF01336">
    <property type="entry name" value="tRNA_anti-codon"/>
    <property type="match status" value="1"/>
</dbReference>
<organism evidence="9 10">
    <name type="scientific">Comamonas terrigena</name>
    <dbReference type="NCBI Taxonomy" id="32013"/>
    <lineage>
        <taxon>Bacteria</taxon>
        <taxon>Pseudomonadati</taxon>
        <taxon>Pseudomonadota</taxon>
        <taxon>Betaproteobacteria</taxon>
        <taxon>Burkholderiales</taxon>
        <taxon>Comamonadaceae</taxon>
        <taxon>Comamonas</taxon>
    </lineage>
</organism>
<dbReference type="PANTHER" id="PTHR22594:SF5">
    <property type="entry name" value="ASPARTATE--TRNA LIGASE, MITOCHONDRIAL"/>
    <property type="match status" value="1"/>
</dbReference>
<dbReference type="InterPro" id="IPR006195">
    <property type="entry name" value="aa-tRNA-synth_II"/>
</dbReference>
<accession>A0A2A7UT13</accession>
<dbReference type="NCBIfam" id="TIGR00459">
    <property type="entry name" value="aspS_bact"/>
    <property type="match status" value="1"/>
</dbReference>
<dbReference type="NCBIfam" id="NF001750">
    <property type="entry name" value="PRK00476.1"/>
    <property type="match status" value="1"/>
</dbReference>
<dbReference type="Gene3D" id="3.30.930.10">
    <property type="entry name" value="Bira Bifunctional Protein, Domain 2"/>
    <property type="match status" value="1"/>
</dbReference>
<dbReference type="Gene3D" id="2.40.50.140">
    <property type="entry name" value="Nucleic acid-binding proteins"/>
    <property type="match status" value="1"/>
</dbReference>
<dbReference type="InterPro" id="IPR047089">
    <property type="entry name" value="Asp-tRNA-ligase_1_N"/>
</dbReference>
<dbReference type="InterPro" id="IPR047090">
    <property type="entry name" value="AspRS_core"/>
</dbReference>
<feature type="site" description="Important for tRNA non-discrimination" evidence="7">
    <location>
        <position position="32"/>
    </location>
</feature>
<reference evidence="10" key="1">
    <citation type="submission" date="2017-09" db="EMBL/GenBank/DDBJ databases">
        <title>FDA dAtabase for Regulatory Grade micrObial Sequences (FDA-ARGOS): Supporting development and validation of Infectious Disease Dx tests.</title>
        <authorList>
            <person name="Minogue T."/>
            <person name="Wolcott M."/>
            <person name="Wasieloski L."/>
            <person name="Aguilar W."/>
            <person name="Moore D."/>
            <person name="Tallon L."/>
            <person name="Sadzewicz L."/>
            <person name="Ott S."/>
            <person name="Zhao X."/>
            <person name="Nagaraj S."/>
            <person name="Vavikolanu K."/>
            <person name="Aluvathingal J."/>
            <person name="Nadendla S."/>
            <person name="Sichtig H."/>
        </authorList>
    </citation>
    <scope>NUCLEOTIDE SEQUENCE [LARGE SCALE GENOMIC DNA]</scope>
    <source>
        <strain evidence="10">FDAARGOS_394</strain>
    </source>
</reference>
<evidence type="ECO:0000256" key="4">
    <source>
        <dbReference type="ARBA" id="ARBA00022840"/>
    </source>
</evidence>
<proteinExistence type="inferred from homology"/>
<dbReference type="InterPro" id="IPR004115">
    <property type="entry name" value="GAD-like_sf"/>
</dbReference>
<feature type="binding site" evidence="7">
    <location>
        <position position="497"/>
    </location>
    <ligand>
        <name>L-aspartate</name>
        <dbReference type="ChEBI" id="CHEBI:29991"/>
    </ligand>
</feature>
<dbReference type="GO" id="GO:0003676">
    <property type="term" value="F:nucleic acid binding"/>
    <property type="evidence" value="ECO:0007669"/>
    <property type="project" value="InterPro"/>
</dbReference>
<dbReference type="AlphaFoldDB" id="A0A2A7UT13"/>
<gene>
    <name evidence="7" type="primary">aspS</name>
    <name evidence="9" type="ORF">CRM82_06720</name>
</gene>
<evidence type="ECO:0000259" key="8">
    <source>
        <dbReference type="PROSITE" id="PS50862"/>
    </source>
</evidence>
<keyword evidence="6 7" id="KW-0030">Aminoacyl-tRNA synthetase</keyword>
<feature type="binding site" evidence="7">
    <location>
        <begin position="542"/>
        <end position="545"/>
    </location>
    <ligand>
        <name>ATP</name>
        <dbReference type="ChEBI" id="CHEBI:30616"/>
    </ligand>
</feature>
<dbReference type="EC" id="6.1.1.23" evidence="7"/>
<dbReference type="GeneID" id="80800285"/>
<evidence type="ECO:0000256" key="5">
    <source>
        <dbReference type="ARBA" id="ARBA00022917"/>
    </source>
</evidence>
<comment type="similarity">
    <text evidence="1 7">Belongs to the class-II aminoacyl-tRNA synthetase family. Type 1 subfamily.</text>
</comment>
<keyword evidence="10" id="KW-1185">Reference proteome</keyword>
<dbReference type="GO" id="GO:0006422">
    <property type="term" value="P:aspartyl-tRNA aminoacylation"/>
    <property type="evidence" value="ECO:0007669"/>
    <property type="project" value="UniProtKB-UniRule"/>
</dbReference>
<feature type="site" description="Important for tRNA non-discrimination" evidence="7">
    <location>
        <position position="83"/>
    </location>
</feature>
<feature type="binding site" evidence="7">
    <location>
        <position position="229"/>
    </location>
    <ligand>
        <name>ATP</name>
        <dbReference type="ChEBI" id="CHEBI:30616"/>
    </ligand>
</feature>
<comment type="catalytic activity">
    <reaction evidence="7">
        <text>tRNA(Asx) + L-aspartate + ATP = L-aspartyl-tRNA(Asx) + AMP + diphosphate</text>
        <dbReference type="Rhea" id="RHEA:18349"/>
        <dbReference type="Rhea" id="RHEA-COMP:9710"/>
        <dbReference type="Rhea" id="RHEA-COMP:9711"/>
        <dbReference type="ChEBI" id="CHEBI:29991"/>
        <dbReference type="ChEBI" id="CHEBI:30616"/>
        <dbReference type="ChEBI" id="CHEBI:33019"/>
        <dbReference type="ChEBI" id="CHEBI:78442"/>
        <dbReference type="ChEBI" id="CHEBI:78516"/>
        <dbReference type="ChEBI" id="CHEBI:456215"/>
        <dbReference type="EC" id="6.1.1.23"/>
    </reaction>
</comment>
<dbReference type="InterPro" id="IPR004524">
    <property type="entry name" value="Asp-tRNA-ligase_1"/>
</dbReference>
<evidence type="ECO:0000256" key="2">
    <source>
        <dbReference type="ARBA" id="ARBA00022598"/>
    </source>
</evidence>
<evidence type="ECO:0000256" key="1">
    <source>
        <dbReference type="ARBA" id="ARBA00006303"/>
    </source>
</evidence>
<evidence type="ECO:0000256" key="3">
    <source>
        <dbReference type="ARBA" id="ARBA00022741"/>
    </source>
</evidence>
<dbReference type="InterPro" id="IPR004364">
    <property type="entry name" value="Aa-tRNA-synt_II"/>
</dbReference>
<dbReference type="InterPro" id="IPR029351">
    <property type="entry name" value="GAD_dom"/>
</dbReference>
<keyword evidence="7" id="KW-0963">Cytoplasm</keyword>
<comment type="caution">
    <text evidence="9">The sequence shown here is derived from an EMBL/GenBank/DDBJ whole genome shotgun (WGS) entry which is preliminary data.</text>
</comment>
<dbReference type="GO" id="GO:0005737">
    <property type="term" value="C:cytoplasm"/>
    <property type="evidence" value="ECO:0007669"/>
    <property type="project" value="UniProtKB-SubCell"/>
</dbReference>
<dbReference type="CDD" id="cd00777">
    <property type="entry name" value="AspRS_core"/>
    <property type="match status" value="1"/>
</dbReference>
<dbReference type="InterPro" id="IPR012340">
    <property type="entry name" value="NA-bd_OB-fold"/>
</dbReference>
<keyword evidence="3 7" id="KW-0547">Nucleotide-binding</keyword>
<dbReference type="HAMAP" id="MF_00044">
    <property type="entry name" value="Asp_tRNA_synth_type1"/>
    <property type="match status" value="1"/>
</dbReference>
<feature type="binding site" evidence="7">
    <location>
        <position position="456"/>
    </location>
    <ligand>
        <name>L-aspartate</name>
        <dbReference type="ChEBI" id="CHEBI:29991"/>
    </ligand>
</feature>
<evidence type="ECO:0000313" key="9">
    <source>
        <dbReference type="EMBL" id="PEH88336.1"/>
    </source>
</evidence>
<feature type="binding site" evidence="7">
    <location>
        <position position="220"/>
    </location>
    <ligand>
        <name>L-aspartate</name>
        <dbReference type="ChEBI" id="CHEBI:29991"/>
    </ligand>
</feature>
<feature type="region of interest" description="Aspartate" evidence="7">
    <location>
        <begin position="198"/>
        <end position="201"/>
    </location>
</feature>
<keyword evidence="5 7" id="KW-0648">Protein biosynthesis</keyword>
<evidence type="ECO:0000256" key="7">
    <source>
        <dbReference type="HAMAP-Rule" id="MF_00044"/>
    </source>
</evidence>
<dbReference type="Proteomes" id="UP000220246">
    <property type="component" value="Unassembled WGS sequence"/>
</dbReference>
<protein>
    <recommendedName>
        <fullName evidence="7">Aspartate--tRNA(Asp/Asn) ligase</fullName>
        <ecNumber evidence="7">6.1.1.23</ecNumber>
    </recommendedName>
    <alternativeName>
        <fullName evidence="7">Aspartyl-tRNA synthetase</fullName>
        <shortName evidence="7">AspRS</shortName>
    </alternativeName>
    <alternativeName>
        <fullName evidence="7">Non-discriminating aspartyl-tRNA synthetase</fullName>
        <shortName evidence="7">ND-AspRS</shortName>
    </alternativeName>
</protein>
<evidence type="ECO:0000256" key="6">
    <source>
        <dbReference type="ARBA" id="ARBA00023146"/>
    </source>
</evidence>
<dbReference type="InterPro" id="IPR004365">
    <property type="entry name" value="NA-bd_OB_tRNA"/>
</dbReference>
<dbReference type="Pfam" id="PF00152">
    <property type="entry name" value="tRNA-synt_2"/>
    <property type="match status" value="1"/>
</dbReference>
<dbReference type="GO" id="GO:0004815">
    <property type="term" value="F:aspartate-tRNA ligase activity"/>
    <property type="evidence" value="ECO:0007669"/>
    <property type="project" value="UniProtKB-UniRule"/>
</dbReference>
<dbReference type="InterPro" id="IPR002312">
    <property type="entry name" value="Asp/Asn-tRNA-synth_IIb"/>
</dbReference>
<dbReference type="SUPFAM" id="SSF50249">
    <property type="entry name" value="Nucleic acid-binding proteins"/>
    <property type="match status" value="1"/>
</dbReference>
<evidence type="ECO:0000313" key="10">
    <source>
        <dbReference type="Proteomes" id="UP000220246"/>
    </source>
</evidence>